<feature type="domain" description="XdhC Rossmann" evidence="2">
    <location>
        <begin position="207"/>
        <end position="352"/>
    </location>
</feature>
<dbReference type="InterPro" id="IPR027051">
    <property type="entry name" value="XdhC_Rossmann_dom"/>
</dbReference>
<organism evidence="3 4">
    <name type="scientific">Salegentibacter flavus</name>
    <dbReference type="NCBI Taxonomy" id="287099"/>
    <lineage>
        <taxon>Bacteria</taxon>
        <taxon>Pseudomonadati</taxon>
        <taxon>Bacteroidota</taxon>
        <taxon>Flavobacteriia</taxon>
        <taxon>Flavobacteriales</taxon>
        <taxon>Flavobacteriaceae</taxon>
        <taxon>Salegentibacter</taxon>
    </lineage>
</organism>
<dbReference type="EMBL" id="FOVL01000020">
    <property type="protein sequence ID" value="SFN84189.1"/>
    <property type="molecule type" value="Genomic_DNA"/>
</dbReference>
<dbReference type="OrthoDB" id="9773039at2"/>
<protein>
    <recommendedName>
        <fullName evidence="5">XdhC and CoxI family protein</fullName>
    </recommendedName>
</protein>
<dbReference type="Gene3D" id="3.40.50.720">
    <property type="entry name" value="NAD(P)-binding Rossmann-like Domain"/>
    <property type="match status" value="1"/>
</dbReference>
<keyword evidence="4" id="KW-1185">Reference proteome</keyword>
<evidence type="ECO:0008006" key="5">
    <source>
        <dbReference type="Google" id="ProtNLM"/>
    </source>
</evidence>
<name>A0A1I5CB30_9FLAO</name>
<dbReference type="Pfam" id="PF13478">
    <property type="entry name" value="XdhC_C"/>
    <property type="match status" value="1"/>
</dbReference>
<reference evidence="3 4" key="1">
    <citation type="submission" date="2016-10" db="EMBL/GenBank/DDBJ databases">
        <authorList>
            <person name="de Groot N.N."/>
        </authorList>
    </citation>
    <scope>NUCLEOTIDE SEQUENCE [LARGE SCALE GENOMIC DNA]</scope>
    <source>
        <strain evidence="3 4">DSM 17794</strain>
    </source>
</reference>
<evidence type="ECO:0000313" key="3">
    <source>
        <dbReference type="EMBL" id="SFN84189.1"/>
    </source>
</evidence>
<dbReference type="PANTHER" id="PTHR30388">
    <property type="entry name" value="ALDEHYDE OXIDOREDUCTASE MOLYBDENUM COFACTOR ASSEMBLY PROTEIN"/>
    <property type="match status" value="1"/>
</dbReference>
<dbReference type="PANTHER" id="PTHR30388:SF4">
    <property type="entry name" value="MOLYBDENUM COFACTOR INSERTION CHAPERONE PAOD"/>
    <property type="match status" value="1"/>
</dbReference>
<dbReference type="RefSeq" id="WP_093410763.1">
    <property type="nucleotide sequence ID" value="NZ_FOVL01000020.1"/>
</dbReference>
<proteinExistence type="predicted"/>
<evidence type="ECO:0000313" key="4">
    <source>
        <dbReference type="Proteomes" id="UP000199153"/>
    </source>
</evidence>
<dbReference type="Proteomes" id="UP000199153">
    <property type="component" value="Unassembled WGS sequence"/>
</dbReference>
<evidence type="ECO:0000259" key="2">
    <source>
        <dbReference type="Pfam" id="PF13478"/>
    </source>
</evidence>
<accession>A0A1I5CB30</accession>
<gene>
    <name evidence="3" type="ORF">SAMN05660413_02791</name>
</gene>
<dbReference type="InterPro" id="IPR003777">
    <property type="entry name" value="XdhC_CoxI"/>
</dbReference>
<sequence length="384" mass="42916">MRELDAIISQYELLKEQDVQGVLATVVHVDGSSYRRAGARMLIDEFGNITGAISGGCLEGDALRKALHALHQQKNKLVTYDTSDEDDAIIGAQLGCNGIIQVLFEPLDYEDELNPCELLKKLIDQKNPSAIVVQFNLNKSKEQPGTKLVISENSEVFGSKPEEELFKNILEQAHLTLKNNKSHFAEYLIDEETQHIFIQNYQPPVKLIIVGAGNDAQILAQQADLLGWDVVVTDGRPTHANKERFTSSCQIIVSKPEQTLENIEIDHRSCFVLMSHNYNYDLAVLKLLLAEKMIPYIGILGPLKKYQRMLGELEEEGFDLKKEGVNNIYAPVGLEIGAETPAEIGLSILAEIQSVLTGKNARSLREKSTPIHEKKENQFKKIQI</sequence>
<evidence type="ECO:0000259" key="1">
    <source>
        <dbReference type="Pfam" id="PF02625"/>
    </source>
</evidence>
<dbReference type="Pfam" id="PF02625">
    <property type="entry name" value="XdhC_CoxI"/>
    <property type="match status" value="1"/>
</dbReference>
<dbReference type="InterPro" id="IPR052698">
    <property type="entry name" value="MoCofactor_Util/Proc"/>
</dbReference>
<feature type="domain" description="XdhC- CoxI" evidence="1">
    <location>
        <begin position="16"/>
        <end position="81"/>
    </location>
</feature>
<dbReference type="STRING" id="287099.SAMN05660413_02791"/>
<dbReference type="AlphaFoldDB" id="A0A1I5CB30"/>